<dbReference type="PANTHER" id="PTHR35176">
    <property type="entry name" value="HEME OXYGENASE HI_0854-RELATED"/>
    <property type="match status" value="1"/>
</dbReference>
<reference evidence="3" key="1">
    <citation type="submission" date="2018-05" db="EMBL/GenBank/DDBJ databases">
        <authorList>
            <person name="Lanie J.A."/>
            <person name="Ng W.-L."/>
            <person name="Kazmierczak K.M."/>
            <person name="Andrzejewski T.M."/>
            <person name="Davidsen T.M."/>
            <person name="Wayne K.J."/>
            <person name="Tettelin H."/>
            <person name="Glass J.I."/>
            <person name="Rusch D."/>
            <person name="Podicherti R."/>
            <person name="Tsui H.-C.T."/>
            <person name="Winkler M.E."/>
        </authorList>
    </citation>
    <scope>NUCLEOTIDE SEQUENCE</scope>
</reference>
<organism evidence="3">
    <name type="scientific">marine metagenome</name>
    <dbReference type="NCBI Taxonomy" id="408172"/>
    <lineage>
        <taxon>unclassified sequences</taxon>
        <taxon>metagenomes</taxon>
        <taxon>ecological metagenomes</taxon>
    </lineage>
</organism>
<proteinExistence type="predicted"/>
<feature type="domain" description="Pyridoxamine 5'-phosphate oxidase N-terminal" evidence="2">
    <location>
        <begin position="1"/>
        <end position="125"/>
    </location>
</feature>
<keyword evidence="1" id="KW-0560">Oxidoreductase</keyword>
<dbReference type="Gene3D" id="2.30.110.10">
    <property type="entry name" value="Electron Transport, Fmn-binding Protein, Chain A"/>
    <property type="match status" value="1"/>
</dbReference>
<dbReference type="InterPro" id="IPR052019">
    <property type="entry name" value="F420H2_bilvrd_red/Heme_oxyg"/>
</dbReference>
<gene>
    <name evidence="3" type="ORF">METZ01_LOCUS168086</name>
</gene>
<dbReference type="InterPro" id="IPR019920">
    <property type="entry name" value="F420-binding_dom_put"/>
</dbReference>
<protein>
    <recommendedName>
        <fullName evidence="2">Pyridoxamine 5'-phosphate oxidase N-terminal domain-containing protein</fullName>
    </recommendedName>
</protein>
<dbReference type="PANTHER" id="PTHR35176:SF6">
    <property type="entry name" value="HEME OXYGENASE HI_0854-RELATED"/>
    <property type="match status" value="1"/>
</dbReference>
<dbReference type="SUPFAM" id="SSF50475">
    <property type="entry name" value="FMN-binding split barrel"/>
    <property type="match status" value="1"/>
</dbReference>
<dbReference type="Pfam" id="PF01243">
    <property type="entry name" value="PNPOx_N"/>
    <property type="match status" value="1"/>
</dbReference>
<dbReference type="InterPro" id="IPR011576">
    <property type="entry name" value="Pyridox_Oxase_N"/>
</dbReference>
<dbReference type="AlphaFoldDB" id="A0A382BPA5"/>
<dbReference type="NCBIfam" id="TIGR03618">
    <property type="entry name" value="Rv1155_F420"/>
    <property type="match status" value="1"/>
</dbReference>
<accession>A0A382BPA5</accession>
<dbReference type="GO" id="GO:0005829">
    <property type="term" value="C:cytosol"/>
    <property type="evidence" value="ECO:0007669"/>
    <property type="project" value="TreeGrafter"/>
</dbReference>
<dbReference type="GO" id="GO:0070967">
    <property type="term" value="F:coenzyme F420 binding"/>
    <property type="evidence" value="ECO:0007669"/>
    <property type="project" value="TreeGrafter"/>
</dbReference>
<evidence type="ECO:0000259" key="2">
    <source>
        <dbReference type="Pfam" id="PF01243"/>
    </source>
</evidence>
<dbReference type="GO" id="GO:0016627">
    <property type="term" value="F:oxidoreductase activity, acting on the CH-CH group of donors"/>
    <property type="evidence" value="ECO:0007669"/>
    <property type="project" value="TreeGrafter"/>
</dbReference>
<evidence type="ECO:0000256" key="1">
    <source>
        <dbReference type="ARBA" id="ARBA00023002"/>
    </source>
</evidence>
<name>A0A382BPA5_9ZZZZ</name>
<evidence type="ECO:0000313" key="3">
    <source>
        <dbReference type="EMBL" id="SVB15232.1"/>
    </source>
</evidence>
<dbReference type="InterPro" id="IPR012349">
    <property type="entry name" value="Split_barrel_FMN-bd"/>
</dbReference>
<sequence length="131" mass="15234">MDPKVEKLFQGKNLIFIATINTDGSPQLTPVWGNYTDNHILINTAEGRIKHRNVKNDPRVAVSVVEHDNPLNMTTIQGKVIEIIPDYDYLHANKLTKQYMGISEYPFKRENEKRIIFKIKPEKIFVMPEIR</sequence>
<dbReference type="EMBL" id="UINC01030592">
    <property type="protein sequence ID" value="SVB15232.1"/>
    <property type="molecule type" value="Genomic_DNA"/>
</dbReference>